<dbReference type="InterPro" id="IPR000594">
    <property type="entry name" value="ThiF_NAD_FAD-bd"/>
</dbReference>
<dbReference type="PANTHER" id="PTHR10953:SF162">
    <property type="entry name" value="SUMO-ACTIVATING ENZYME SUBUNIT 1"/>
    <property type="match status" value="1"/>
</dbReference>
<dbReference type="PANTHER" id="PTHR10953">
    <property type="entry name" value="UBIQUITIN-ACTIVATING ENZYME E1"/>
    <property type="match status" value="1"/>
</dbReference>
<protein>
    <recommendedName>
        <fullName evidence="1">THIF-type NAD/FAD binding fold domain-containing protein</fullName>
    </recommendedName>
</protein>
<dbReference type="Pfam" id="PF00899">
    <property type="entry name" value="ThiF"/>
    <property type="match status" value="1"/>
</dbReference>
<dbReference type="Proteomes" id="UP000053562">
    <property type="component" value="Unassembled WGS sequence"/>
</dbReference>
<evidence type="ECO:0000313" key="3">
    <source>
        <dbReference type="Proteomes" id="UP000053562"/>
    </source>
</evidence>
<dbReference type="GO" id="GO:0031510">
    <property type="term" value="C:SUMO activating enzyme complex"/>
    <property type="evidence" value="ECO:0007669"/>
    <property type="project" value="TreeGrafter"/>
</dbReference>
<dbReference type="GO" id="GO:0005737">
    <property type="term" value="C:cytoplasm"/>
    <property type="evidence" value="ECO:0007669"/>
    <property type="project" value="TreeGrafter"/>
</dbReference>
<dbReference type="InterPro" id="IPR045886">
    <property type="entry name" value="ThiF/MoeB/HesA"/>
</dbReference>
<dbReference type="GO" id="GO:0016925">
    <property type="term" value="P:protein sumoylation"/>
    <property type="evidence" value="ECO:0007669"/>
    <property type="project" value="TreeGrafter"/>
</dbReference>
<reference evidence="2 3" key="1">
    <citation type="submission" date="2011-08" db="EMBL/GenBank/DDBJ databases">
        <title>The Genome Sequence of Plasmodium vivax India VII.</title>
        <authorList>
            <consortium name="The Broad Institute Genome Sequencing Platform"/>
            <consortium name="The Broad Institute Genome Sequencing Center for Infectious Disease"/>
            <person name="Neafsey D."/>
            <person name="Carlton J."/>
            <person name="Barnwell J."/>
            <person name="Collins W."/>
            <person name="Escalante A."/>
            <person name="Mullikin J."/>
            <person name="Saul A."/>
            <person name="Guigo R."/>
            <person name="Camara F."/>
            <person name="Young S.K."/>
            <person name="Zeng Q."/>
            <person name="Gargeya S."/>
            <person name="Fitzgerald M."/>
            <person name="Haas B."/>
            <person name="Abouelleil A."/>
            <person name="Alvarado L."/>
            <person name="Arachchi H.M."/>
            <person name="Berlin A."/>
            <person name="Brown A."/>
            <person name="Chapman S.B."/>
            <person name="Chen Z."/>
            <person name="Dunbar C."/>
            <person name="Freedman E."/>
            <person name="Gearin G."/>
            <person name="Gellesch M."/>
            <person name="Goldberg J."/>
            <person name="Griggs A."/>
            <person name="Gujja S."/>
            <person name="Heiman D."/>
            <person name="Howarth C."/>
            <person name="Larson L."/>
            <person name="Lui A."/>
            <person name="MacDonald P.J.P."/>
            <person name="Montmayeur A."/>
            <person name="Murphy C."/>
            <person name="Neiman D."/>
            <person name="Pearson M."/>
            <person name="Priest M."/>
            <person name="Roberts A."/>
            <person name="Saif S."/>
            <person name="Shea T."/>
            <person name="Shenoy N."/>
            <person name="Sisk P."/>
            <person name="Stolte C."/>
            <person name="Sykes S."/>
            <person name="Wortman J."/>
            <person name="Nusbaum C."/>
            <person name="Birren B."/>
        </authorList>
    </citation>
    <scope>NUCLEOTIDE SEQUENCE [LARGE SCALE GENOMIC DNA]</scope>
    <source>
        <strain evidence="2 3">India VII</strain>
    </source>
</reference>
<accession>A0A0J9S8V4</accession>
<name>A0A0J9S8V4_PLAVI</name>
<feature type="domain" description="THIF-type NAD/FAD binding fold" evidence="1">
    <location>
        <begin position="8"/>
        <end position="543"/>
    </location>
</feature>
<dbReference type="AlphaFoldDB" id="A0A0J9S8V4"/>
<dbReference type="Gene3D" id="3.40.50.720">
    <property type="entry name" value="NAD(P)-binding Rossmann-like Domain"/>
    <property type="match status" value="1"/>
</dbReference>
<proteinExistence type="predicted"/>
<dbReference type="InterPro" id="IPR035985">
    <property type="entry name" value="Ubiquitin-activating_enz"/>
</dbReference>
<evidence type="ECO:0000313" key="2">
    <source>
        <dbReference type="EMBL" id="KMZ79164.1"/>
    </source>
</evidence>
<dbReference type="GO" id="GO:0019948">
    <property type="term" value="F:SUMO activating enzyme activity"/>
    <property type="evidence" value="ECO:0007669"/>
    <property type="project" value="TreeGrafter"/>
</dbReference>
<evidence type="ECO:0000259" key="1">
    <source>
        <dbReference type="Pfam" id="PF00899"/>
    </source>
</evidence>
<dbReference type="OrthoDB" id="1708823at2759"/>
<dbReference type="SUPFAM" id="SSF69572">
    <property type="entry name" value="Activating enzymes of the ubiquitin-like proteins"/>
    <property type="match status" value="1"/>
</dbReference>
<gene>
    <name evidence="2" type="ORF">PVIIG_01638</name>
</gene>
<organism evidence="2 3">
    <name type="scientific">Plasmodium vivax India VII</name>
    <dbReference type="NCBI Taxonomy" id="1077284"/>
    <lineage>
        <taxon>Eukaryota</taxon>
        <taxon>Sar</taxon>
        <taxon>Alveolata</taxon>
        <taxon>Apicomplexa</taxon>
        <taxon>Aconoidasida</taxon>
        <taxon>Haemosporida</taxon>
        <taxon>Plasmodiidae</taxon>
        <taxon>Plasmodium</taxon>
        <taxon>Plasmodium (Plasmodium)</taxon>
    </lineage>
</organism>
<dbReference type="EMBL" id="KQ234346">
    <property type="protein sequence ID" value="KMZ79164.1"/>
    <property type="molecule type" value="Genomic_DNA"/>
</dbReference>
<sequence>MEEGEEFARQISLWGTTHQEILMGSSVCLLGSSLTSMEVAKGLMLSGIRDITIVDNTCVTTEDEKFYIFSKGDEILNEYKCKVVRENILRMNQLAKITCLVEDPLNYMNEVNPNGDAYDVIICNLSVKSNLSVEKICRRKCKMVITCYAEGYLGYVHVSVGDHLYVQTCGKRRREESEWGVYTNLSLSLYDELKEYVRRVDYGAIRGRGWRDKIVFLAKCYGDFRAGGGGSGIHCDSSIRLGSGIHRDSGNHCDRPFLTFLAEKLKLKDAPRFPPPDETTCKMLSPRSVTHRIKEALLGKRTEGHPHNHIFIFLVVLKSFIKDRKGLPLLMDLNNEHPDGGGATTCLDKILLNRKVRDGKQIEGLIERKKRKYGFRKTFAMSHFVYFFWNFLFIRRAERSGSSQGDCLREHFLEFAFMYGLGLKPIREGYPSVRGRGGAPLPLCCPHLKQKARGELLLCGRHMNLLHFGERAPNGQIKKELNKRVDLCAPRGERDPHMDGDDNAKELRFLLSCVDTHRNVLLNTVRKVESEFNRFACSVGRYGACAQMVIAGLVTQEGVKMCSLYLEPQSSYFFFTSGRRRGGAG</sequence>